<dbReference type="EMBL" id="LAZR01056295">
    <property type="protein sequence ID" value="KKK74487.1"/>
    <property type="molecule type" value="Genomic_DNA"/>
</dbReference>
<proteinExistence type="predicted"/>
<organism evidence="1">
    <name type="scientific">marine sediment metagenome</name>
    <dbReference type="NCBI Taxonomy" id="412755"/>
    <lineage>
        <taxon>unclassified sequences</taxon>
        <taxon>metagenomes</taxon>
        <taxon>ecological metagenomes</taxon>
    </lineage>
</organism>
<gene>
    <name evidence="1" type="ORF">LCGC14_2883260</name>
</gene>
<name>A0A0F8XZG8_9ZZZZ</name>
<accession>A0A0F8XZG8</accession>
<reference evidence="1" key="1">
    <citation type="journal article" date="2015" name="Nature">
        <title>Complex archaea that bridge the gap between prokaryotes and eukaryotes.</title>
        <authorList>
            <person name="Spang A."/>
            <person name="Saw J.H."/>
            <person name="Jorgensen S.L."/>
            <person name="Zaremba-Niedzwiedzka K."/>
            <person name="Martijn J."/>
            <person name="Lind A.E."/>
            <person name="van Eijk R."/>
            <person name="Schleper C."/>
            <person name="Guy L."/>
            <person name="Ettema T.J."/>
        </authorList>
    </citation>
    <scope>NUCLEOTIDE SEQUENCE</scope>
</reference>
<dbReference type="AlphaFoldDB" id="A0A0F8XZG8"/>
<protein>
    <submittedName>
        <fullName evidence="1">Uncharacterized protein</fullName>
    </submittedName>
</protein>
<evidence type="ECO:0000313" key="1">
    <source>
        <dbReference type="EMBL" id="KKK74487.1"/>
    </source>
</evidence>
<comment type="caution">
    <text evidence="1">The sequence shown here is derived from an EMBL/GenBank/DDBJ whole genome shotgun (WGS) entry which is preliminary data.</text>
</comment>
<sequence length="109" mass="12554">MLADFPCVLEQGHKCPHQNKLGGRWNLDGSRLPKMIRYCVYDPYADLKEGERISGGRLCVCQPGRTEHAIRLERPVDAEHVYVKRFGTKLSQHGPWAQCLRCDGWKDFL</sequence>